<accession>A0A2W5D5M2</accession>
<dbReference type="Pfam" id="PF12021">
    <property type="entry name" value="DUF3509"/>
    <property type="match status" value="1"/>
</dbReference>
<gene>
    <name evidence="1" type="ORF">DI599_11060</name>
</gene>
<dbReference type="AlphaFoldDB" id="A0A2W5D5M2"/>
<protein>
    <recommendedName>
        <fullName evidence="3">DUF3509 domain-containing protein</fullName>
    </recommendedName>
</protein>
<dbReference type="InterPro" id="IPR021898">
    <property type="entry name" value="DUF3509"/>
</dbReference>
<comment type="caution">
    <text evidence="1">The sequence shown here is derived from an EMBL/GenBank/DDBJ whole genome shotgun (WGS) entry which is preliminary data.</text>
</comment>
<proteinExistence type="predicted"/>
<evidence type="ECO:0008006" key="3">
    <source>
        <dbReference type="Google" id="ProtNLM"/>
    </source>
</evidence>
<organism evidence="1 2">
    <name type="scientific">Pseudomonas kuykendallii</name>
    <dbReference type="NCBI Taxonomy" id="1007099"/>
    <lineage>
        <taxon>Bacteria</taxon>
        <taxon>Pseudomonadati</taxon>
        <taxon>Pseudomonadota</taxon>
        <taxon>Gammaproteobacteria</taxon>
        <taxon>Pseudomonadales</taxon>
        <taxon>Pseudomonadaceae</taxon>
        <taxon>Pseudomonas</taxon>
    </lineage>
</organism>
<sequence>MFRRYRAMLNPFQFVSESFKDEFHVRFSIERMDGSITMSLTNESGVVARRALSSEQLGDLSKLEQAVQSIRFGLAIDSGQGIRCLHQISAKAANEPLPNG</sequence>
<dbReference type="Proteomes" id="UP000249198">
    <property type="component" value="Unassembled WGS sequence"/>
</dbReference>
<name>A0A2W5D5M2_9PSED</name>
<evidence type="ECO:0000313" key="2">
    <source>
        <dbReference type="Proteomes" id="UP000249198"/>
    </source>
</evidence>
<reference evidence="1 2" key="1">
    <citation type="submission" date="2017-08" db="EMBL/GenBank/DDBJ databases">
        <title>Infants hospitalized years apart are colonized by the same room-sourced microbial strains.</title>
        <authorList>
            <person name="Brooks B."/>
            <person name="Olm M.R."/>
            <person name="Firek B.A."/>
            <person name="Baker R."/>
            <person name="Thomas B.C."/>
            <person name="Morowitz M.J."/>
            <person name="Banfield J.F."/>
        </authorList>
    </citation>
    <scope>NUCLEOTIDE SEQUENCE [LARGE SCALE GENOMIC DNA]</scope>
    <source>
        <strain evidence="1">S2_009_000_R2_77</strain>
    </source>
</reference>
<dbReference type="EMBL" id="QFOH01000012">
    <property type="protein sequence ID" value="PZP23740.1"/>
    <property type="molecule type" value="Genomic_DNA"/>
</dbReference>
<evidence type="ECO:0000313" key="1">
    <source>
        <dbReference type="EMBL" id="PZP23740.1"/>
    </source>
</evidence>